<evidence type="ECO:0000313" key="2">
    <source>
        <dbReference type="Proteomes" id="UP000093000"/>
    </source>
</evidence>
<reference evidence="1 2" key="1">
    <citation type="submission" date="2016-03" db="EMBL/GenBank/DDBJ databases">
        <title>Choanephora cucurbitarum.</title>
        <authorList>
            <person name="Min B."/>
            <person name="Park H."/>
            <person name="Park J.-H."/>
            <person name="Shin H.-D."/>
            <person name="Choi I.-G."/>
        </authorList>
    </citation>
    <scope>NUCLEOTIDE SEQUENCE [LARGE SCALE GENOMIC DNA]</scope>
    <source>
        <strain evidence="1 2">KUS-F28377</strain>
    </source>
</reference>
<keyword evidence="2" id="KW-1185">Reference proteome</keyword>
<protein>
    <submittedName>
        <fullName evidence="1">Uncharacterized protein</fullName>
    </submittedName>
</protein>
<dbReference type="InParanoid" id="A0A1C7NEZ7"/>
<proteinExistence type="predicted"/>
<organism evidence="1 2">
    <name type="scientific">Choanephora cucurbitarum</name>
    <dbReference type="NCBI Taxonomy" id="101091"/>
    <lineage>
        <taxon>Eukaryota</taxon>
        <taxon>Fungi</taxon>
        <taxon>Fungi incertae sedis</taxon>
        <taxon>Mucoromycota</taxon>
        <taxon>Mucoromycotina</taxon>
        <taxon>Mucoromycetes</taxon>
        <taxon>Mucorales</taxon>
        <taxon>Mucorineae</taxon>
        <taxon>Choanephoraceae</taxon>
        <taxon>Choanephoroideae</taxon>
        <taxon>Choanephora</taxon>
    </lineage>
</organism>
<evidence type="ECO:0000313" key="1">
    <source>
        <dbReference type="EMBL" id="OBZ87682.1"/>
    </source>
</evidence>
<name>A0A1C7NEZ7_9FUNG</name>
<dbReference type="AlphaFoldDB" id="A0A1C7NEZ7"/>
<comment type="caution">
    <text evidence="1">The sequence shown here is derived from an EMBL/GenBank/DDBJ whole genome shotgun (WGS) entry which is preliminary data.</text>
</comment>
<dbReference type="EMBL" id="LUGH01000205">
    <property type="protein sequence ID" value="OBZ87682.1"/>
    <property type="molecule type" value="Genomic_DNA"/>
</dbReference>
<gene>
    <name evidence="1" type="ORF">A0J61_04268</name>
</gene>
<sequence length="145" mass="16955">MIVMVYISFSCVDEPSSVLLFNVMTRKNCHRNHRINIRLYSGDASPVCLVRSIRTYVESVSLKYDNLFLKMLLDPNNQPWNYSSSDYHDKRETSYCLLILLLAVLSKVPIFMHTDPKDHFQDTFSLSLDKSRNIHLLLNVERIKV</sequence>
<dbReference type="Proteomes" id="UP000093000">
    <property type="component" value="Unassembled WGS sequence"/>
</dbReference>
<accession>A0A1C7NEZ7</accession>